<dbReference type="Proteomes" id="UP000530670">
    <property type="component" value="Unassembled WGS sequence"/>
</dbReference>
<keyword evidence="1" id="KW-0479">Metal-binding</keyword>
<dbReference type="Gene3D" id="1.25.40.20">
    <property type="entry name" value="Ankyrin repeat-containing domain"/>
    <property type="match status" value="3"/>
</dbReference>
<dbReference type="PROSITE" id="PS50088">
    <property type="entry name" value="ANK_REPEAT"/>
    <property type="match status" value="7"/>
</dbReference>
<keyword evidence="5 6" id="KW-0040">ANK repeat</keyword>
<evidence type="ECO:0000256" key="2">
    <source>
        <dbReference type="ARBA" id="ARBA00022737"/>
    </source>
</evidence>
<protein>
    <submittedName>
        <fullName evidence="9">Ankyrin 1</fullName>
    </submittedName>
</protein>
<sequence>MATSENYDQADEPLLVFETPLEHQVIGEDDTVRTENVSMSDWERRNIIQRTSGSIHTRVELLSVSHGSYNEGGDNATMMVFRFRFDPQKSSRRVIRARVEIEFFATDDSYLEVDAIAPEERWTVIPTTDTETTTRGGQLNLGASGVPFLEAGATASLERSYSRDVNGATTITGSINLGSGKNSGESTVAVWNLQENERRKTGVPDSVTTAILVRRAGDERFNAEVTLQADVDWVTGWERRLSKIPLDDPILFNPRETGGPAPPGSMAVPSVPPPLWKDNLLFTLSEALRVGFDVGSVTVVTMTEIVVPQLEKPVLEIQTAVDGSHDEQLQKFGLNVIQDGEQELTPDDASNHETPIIPFDVVLIHGIYGSSQESWTSGSDTIWINKALAGASESKGRIMSYGYQTDIETGRYYTPSGVYQEAEALLEALRKLRTSEITGARRPIHFFAHDVGGAIMKAALVMASDRQDKYDDILHCTRAMYFFGYPHRNSSIGLLEEAVLRLMAQQHQKWSGHMVEYAKGLTETIIKVNDAFLGTQMLTQANLINVVSNLHLDPAQQVFPLSMSTMATPFERVVKMEKANCDLILATEDGYHPVNDLADADWLMGGFTDEQHVALRKIINQASPVLPYQNIDENWQNPDLLELPKRKETMIMHMRCSSGAEAASENASFFLDQNRSGTFHPLLYMKFDAHDTRFDNCDAMMRTFLARIVCNRLQTESVASRSMDDLLRSGALHRTNLSEELETLRSAKDMKSAIYVLGCFDECDESSIWFLSAMHKLLLRKEQRIKILMVTTRGTHGDCLIASALSGFPPEYVRSIDYHPEESRPFPVDTEASKLTNKLGESVGTCLHRDVHLVLSSCASDHNLCELVIEWLGAGTGQITRTKRLLDKPLRPTIAFAAILEDVDESHRPWAKILLSWLLACCRPLRYDELRQVSSIVWLQLEADKTTLSAPADVLRPFHGLLTSVNGEIQFKHPDTRAWLESCHSAGHEDIWYDTVGAGCHEKVLQVCIDYIQHAASNSQDPILSLPYAIEFWHKHWQRVKTSEKHVQDLFCNESVFQFWANSLFALPNAQFKSPPRHVKPLAVAAHLGLTTVVEVLLEKGQDQAELRGQALVEACRTGHVATIRLLISSYTDGLEFDDEYLHEAARIVSHSSNDEALEVLISAVPEPPKTDPGGEESEVNLVFTEIQERTASQDDSSERPAKHDYEVKDLDPQPRVSSPLDWLVMPMYKAARTGLSGVVTRLLQLGVSPNPPKGITPYGNSYIHAAAVNNHVVNAKLLIDAGASPTATDEQGYTPLQKAIWWASGETVEFLLSNGASINDLDHDKLTTTGAAAMWGSFAALEAILSRKDEVECLMDDSDWNPVVQAVEYENKTCLKLLLSHGFSPNIVTSKGETALRLAIQNKRLDFCKMLLESNADPDLTPDKVNTPLIQAISEGDLDIVKVLVENKATVDKREAPPDDGWSRTPMQAAVDWNRPEIVQYLLEKGADPDARDSDGIPAIGAAVSGGHTSMVQWLADANADVNAVYHDNKVTPLHEACPHPEIARILLDHGADINKVNADSRTALSFATAANNLATVELLLEAKTKPDINADTIYHDLRVVIPAGFIDVVEKMLEAGVDVNKVNEQGESLLAYAIKYDAPSSMIRKILEYNPDLEVRDKKENTALHCITGSTTLETVRLVVNAGGRLDVLNADKDTPLIVAIGAQMDDVFFYMLKKKPTLLTQNSITSQQRVTPLHEACRFGSLAMVRSLIEHGVDINSVCDGVYGTPLISATVRGDLLSSPLVSDIIALLLVNGASPRTEGGLFRYPLISACLSCPADTVKLLLNTDTSPQDEDSLNRKAVHAACYNSLAVLNVLEVPDSDFAAADVVGRVPLHYAVMTGDVELAEVVLERSERVGISIDVKDDDGWTPLLWAARAAPVWNRQHEGGVSSSDMISFLLKHGADPTIKGHGVDRDWTVCEVAYYHQADFVEDLIDQPSKEKIRSRKRGSGPGYQGNKNAYCDNCLIESYGIFFDCSLCFDFSLCFKCHRNAETIHPLHASFVRCGSEWVEDEVAKDEDVQEISLDDGIGEQDVLLDIEEIPYEDFDSEVSE</sequence>
<accession>A0A8H5QHK1</accession>
<dbReference type="RefSeq" id="XP_037199592.1">
    <property type="nucleotide sequence ID" value="XM_037346505.1"/>
</dbReference>
<dbReference type="InterPro" id="IPR002110">
    <property type="entry name" value="Ankyrin_rpt"/>
</dbReference>
<reference evidence="9 10" key="1">
    <citation type="submission" date="2020-05" db="EMBL/GenBank/DDBJ databases">
        <title>Identification and distribution of gene clusters putatively required for synthesis of sphingolipid metabolism inhibitors in phylogenetically diverse species of the filamentous fungus Fusarium.</title>
        <authorList>
            <person name="Kim H.-S."/>
            <person name="Busman M."/>
            <person name="Brown D.W."/>
            <person name="Divon H."/>
            <person name="Uhlig S."/>
            <person name="Proctor R.H."/>
        </authorList>
    </citation>
    <scope>NUCLEOTIDE SEQUENCE [LARGE SCALE GENOMIC DNA]</scope>
    <source>
        <strain evidence="9 10">NRRL 66243</strain>
    </source>
</reference>
<dbReference type="GeneID" id="59298775"/>
<feature type="repeat" description="ANK" evidence="6">
    <location>
        <begin position="1425"/>
        <end position="1457"/>
    </location>
</feature>
<evidence type="ECO:0000256" key="3">
    <source>
        <dbReference type="ARBA" id="ARBA00022771"/>
    </source>
</evidence>
<evidence type="ECO:0000256" key="6">
    <source>
        <dbReference type="PROSITE-ProRule" id="PRU00023"/>
    </source>
</evidence>
<proteinExistence type="predicted"/>
<dbReference type="Gene3D" id="3.30.60.90">
    <property type="match status" value="1"/>
</dbReference>
<dbReference type="InterPro" id="IPR056884">
    <property type="entry name" value="NPHP3-like_N"/>
</dbReference>
<feature type="repeat" description="ANK" evidence="6">
    <location>
        <begin position="1392"/>
        <end position="1424"/>
    </location>
</feature>
<dbReference type="InterPro" id="IPR029058">
    <property type="entry name" value="AB_hydrolase_fold"/>
</dbReference>
<evidence type="ECO:0000259" key="8">
    <source>
        <dbReference type="Pfam" id="PF24883"/>
    </source>
</evidence>
<dbReference type="PANTHER" id="PTHR24123:SF33">
    <property type="entry name" value="PROTEIN HOS4"/>
    <property type="match status" value="1"/>
</dbReference>
<evidence type="ECO:0000256" key="5">
    <source>
        <dbReference type="ARBA" id="ARBA00023043"/>
    </source>
</evidence>
<dbReference type="EMBL" id="JAAQRI010000406">
    <property type="protein sequence ID" value="KAF5615384.1"/>
    <property type="molecule type" value="Genomic_DNA"/>
</dbReference>
<keyword evidence="3" id="KW-0863">Zinc-finger</keyword>
<feature type="region of interest" description="Disordered" evidence="7">
    <location>
        <begin position="1189"/>
        <end position="1213"/>
    </location>
</feature>
<feature type="repeat" description="ANK" evidence="6">
    <location>
        <begin position="1870"/>
        <end position="1906"/>
    </location>
</feature>
<dbReference type="CDD" id="cd02249">
    <property type="entry name" value="ZZ"/>
    <property type="match status" value="1"/>
</dbReference>
<comment type="caution">
    <text evidence="9">The sequence shown here is derived from an EMBL/GenBank/DDBJ whole genome shotgun (WGS) entry which is preliminary data.</text>
</comment>
<evidence type="ECO:0000313" key="9">
    <source>
        <dbReference type="EMBL" id="KAF5615384.1"/>
    </source>
</evidence>
<dbReference type="SMART" id="SM00248">
    <property type="entry name" value="ANK"/>
    <property type="match status" value="21"/>
</dbReference>
<dbReference type="InterPro" id="IPR036770">
    <property type="entry name" value="Ankyrin_rpt-contain_sf"/>
</dbReference>
<dbReference type="Pfam" id="PF12796">
    <property type="entry name" value="Ank_2"/>
    <property type="match status" value="6"/>
</dbReference>
<organism evidence="9 10">
    <name type="scientific">Fusarium tjaetaba</name>
    <dbReference type="NCBI Taxonomy" id="1567544"/>
    <lineage>
        <taxon>Eukaryota</taxon>
        <taxon>Fungi</taxon>
        <taxon>Dikarya</taxon>
        <taxon>Ascomycota</taxon>
        <taxon>Pezizomycotina</taxon>
        <taxon>Sordariomycetes</taxon>
        <taxon>Hypocreomycetidae</taxon>
        <taxon>Hypocreales</taxon>
        <taxon>Nectriaceae</taxon>
        <taxon>Fusarium</taxon>
        <taxon>Fusarium fujikuroi species complex</taxon>
    </lineage>
</organism>
<name>A0A8H5QHK1_9HYPO</name>
<dbReference type="SUPFAM" id="SSF57850">
    <property type="entry name" value="RING/U-box"/>
    <property type="match status" value="1"/>
</dbReference>
<dbReference type="OrthoDB" id="10252171at2759"/>
<dbReference type="InterPro" id="IPR051165">
    <property type="entry name" value="Multifunctional_ANK_Repeat"/>
</dbReference>
<evidence type="ECO:0000256" key="1">
    <source>
        <dbReference type="ARBA" id="ARBA00022723"/>
    </source>
</evidence>
<dbReference type="SUPFAM" id="SSF48403">
    <property type="entry name" value="Ankyrin repeat"/>
    <property type="match status" value="4"/>
</dbReference>
<feature type="repeat" description="ANK" evidence="6">
    <location>
        <begin position="1463"/>
        <end position="1495"/>
    </location>
</feature>
<keyword evidence="10" id="KW-1185">Reference proteome</keyword>
<feature type="repeat" description="ANK" evidence="6">
    <location>
        <begin position="1259"/>
        <end position="1291"/>
    </location>
</feature>
<feature type="domain" description="Nephrocystin 3-like N-terminal" evidence="8">
    <location>
        <begin position="672"/>
        <end position="790"/>
    </location>
</feature>
<feature type="repeat" description="ANK" evidence="6">
    <location>
        <begin position="1292"/>
        <end position="1324"/>
    </location>
</feature>
<gene>
    <name evidence="9" type="ORF">FTJAE_13368</name>
</gene>
<keyword evidence="4" id="KW-0862">Zinc</keyword>
<dbReference type="Pfam" id="PF24883">
    <property type="entry name" value="NPHP3_N"/>
    <property type="match status" value="1"/>
</dbReference>
<evidence type="ECO:0000256" key="7">
    <source>
        <dbReference type="SAM" id="MobiDB-lite"/>
    </source>
</evidence>
<keyword evidence="2" id="KW-0677">Repeat</keyword>
<feature type="repeat" description="ANK" evidence="6">
    <location>
        <begin position="1731"/>
        <end position="1763"/>
    </location>
</feature>
<evidence type="ECO:0000256" key="4">
    <source>
        <dbReference type="ARBA" id="ARBA00022833"/>
    </source>
</evidence>
<dbReference type="SUPFAM" id="SSF53474">
    <property type="entry name" value="alpha/beta-Hydrolases"/>
    <property type="match status" value="1"/>
</dbReference>
<evidence type="ECO:0000313" key="10">
    <source>
        <dbReference type="Proteomes" id="UP000530670"/>
    </source>
</evidence>
<dbReference type="Gene3D" id="3.40.50.1820">
    <property type="entry name" value="alpha/beta hydrolase"/>
    <property type="match status" value="1"/>
</dbReference>
<dbReference type="PANTHER" id="PTHR24123">
    <property type="entry name" value="ANKYRIN REPEAT-CONTAINING"/>
    <property type="match status" value="1"/>
</dbReference>
<dbReference type="GO" id="GO:0008270">
    <property type="term" value="F:zinc ion binding"/>
    <property type="evidence" value="ECO:0007669"/>
    <property type="project" value="UniProtKB-KW"/>
</dbReference>
<dbReference type="InterPro" id="IPR043145">
    <property type="entry name" value="Znf_ZZ_sf"/>
</dbReference>
<dbReference type="PROSITE" id="PS50297">
    <property type="entry name" value="ANK_REP_REGION"/>
    <property type="match status" value="6"/>
</dbReference>